<dbReference type="EMBL" id="HBIP01017351">
    <property type="protein sequence ID" value="CAE0495135.1"/>
    <property type="molecule type" value="Transcribed_RNA"/>
</dbReference>
<protein>
    <submittedName>
        <fullName evidence="2">Uncharacterized protein</fullName>
    </submittedName>
</protein>
<name>A0A7S3QWG6_DUNTE</name>
<organism evidence="2">
    <name type="scientific">Dunaliella tertiolecta</name>
    <name type="common">Green alga</name>
    <dbReference type="NCBI Taxonomy" id="3047"/>
    <lineage>
        <taxon>Eukaryota</taxon>
        <taxon>Viridiplantae</taxon>
        <taxon>Chlorophyta</taxon>
        <taxon>core chlorophytes</taxon>
        <taxon>Chlorophyceae</taxon>
        <taxon>CS clade</taxon>
        <taxon>Chlamydomonadales</taxon>
        <taxon>Dunaliellaceae</taxon>
        <taxon>Dunaliella</taxon>
    </lineage>
</organism>
<feature type="region of interest" description="Disordered" evidence="1">
    <location>
        <begin position="331"/>
        <end position="350"/>
    </location>
</feature>
<evidence type="ECO:0000256" key="1">
    <source>
        <dbReference type="SAM" id="MobiDB-lite"/>
    </source>
</evidence>
<reference evidence="2" key="1">
    <citation type="submission" date="2021-01" db="EMBL/GenBank/DDBJ databases">
        <authorList>
            <person name="Corre E."/>
            <person name="Pelletier E."/>
            <person name="Niang G."/>
            <person name="Scheremetjew M."/>
            <person name="Finn R."/>
            <person name="Kale V."/>
            <person name="Holt S."/>
            <person name="Cochrane G."/>
            <person name="Meng A."/>
            <person name="Brown T."/>
            <person name="Cohen L."/>
        </authorList>
    </citation>
    <scope>NUCLEOTIDE SEQUENCE</scope>
    <source>
        <strain evidence="2">CCMP1320</strain>
    </source>
</reference>
<sequence>MQLMRGCLPASKPLPAASSRMSPLVLRGGQAWRVAPRLSVNRGLTPAARRTVKAQAAPPSDAFILDFDGVLLDSEREVTASAFTASKQRWPHIFGSLSADDELRISEGMRAVRPVLIKGYESMIMARILAEDGPKAVDSILADWSKLQAERLAQWNEKAEDLTSQYESLRNEEMKKPEWQALQQPYMGVKDALGSCPYPYYIATSKAAHRVSPLMAAYFGVDIPPDSPRMFASLLPPDEAKANALEQISQRPLIKESGATVHFIDDRLETLKNAAARPSLSNIKLYLANWGYNTKSEREEAANMKNVRVIGLPQFSELLRFGLVMNVDDGCEPTEEEKGYGNPSRVSDEE</sequence>
<dbReference type="InterPro" id="IPR036412">
    <property type="entry name" value="HAD-like_sf"/>
</dbReference>
<dbReference type="AlphaFoldDB" id="A0A7S3QWG6"/>
<evidence type="ECO:0000313" key="2">
    <source>
        <dbReference type="EMBL" id="CAE0495135.1"/>
    </source>
</evidence>
<proteinExistence type="predicted"/>
<accession>A0A7S3QWG6</accession>
<dbReference type="SUPFAM" id="SSF56784">
    <property type="entry name" value="HAD-like"/>
    <property type="match status" value="1"/>
</dbReference>
<gene>
    <name evidence="2" type="ORF">DTER00134_LOCUS10208</name>
</gene>